<accession>A0A286RFN7</accession>
<name>A0A286RFN7_9BACT</name>
<reference evidence="3 4" key="1">
    <citation type="journal article" name="Front. Microbiol.">
        <title>Sugar Metabolism of the First Thermophilic Planctomycete Thermogutta terrifontis: Comparative Genomic and Transcriptomic Approaches.</title>
        <authorList>
            <person name="Elcheninov A.G."/>
            <person name="Menzel P."/>
            <person name="Gudbergsdottir S.R."/>
            <person name="Slesarev A.I."/>
            <person name="Kadnikov V.V."/>
            <person name="Krogh A."/>
            <person name="Bonch-Osmolovskaya E.A."/>
            <person name="Peng X."/>
            <person name="Kublanov I.V."/>
        </authorList>
    </citation>
    <scope>NUCLEOTIDE SEQUENCE [LARGE SCALE GENOMIC DNA]</scope>
    <source>
        <strain evidence="3 4">R1</strain>
    </source>
</reference>
<keyword evidence="2" id="KW-0472">Membrane</keyword>
<dbReference type="AlphaFoldDB" id="A0A286RFN7"/>
<evidence type="ECO:0000313" key="4">
    <source>
        <dbReference type="Proteomes" id="UP000215086"/>
    </source>
</evidence>
<dbReference type="OrthoDB" id="253764at2"/>
<evidence type="ECO:0008006" key="5">
    <source>
        <dbReference type="Google" id="ProtNLM"/>
    </source>
</evidence>
<dbReference type="Gene3D" id="1.20.5.1700">
    <property type="match status" value="1"/>
</dbReference>
<organism evidence="3 4">
    <name type="scientific">Thermogutta terrifontis</name>
    <dbReference type="NCBI Taxonomy" id="1331910"/>
    <lineage>
        <taxon>Bacteria</taxon>
        <taxon>Pseudomonadati</taxon>
        <taxon>Planctomycetota</taxon>
        <taxon>Planctomycetia</taxon>
        <taxon>Pirellulales</taxon>
        <taxon>Thermoguttaceae</taxon>
        <taxon>Thermogutta</taxon>
    </lineage>
</organism>
<gene>
    <name evidence="3" type="ORF">THTE_2161</name>
</gene>
<keyword evidence="2" id="KW-0812">Transmembrane</keyword>
<evidence type="ECO:0000256" key="1">
    <source>
        <dbReference type="SAM" id="Coils"/>
    </source>
</evidence>
<feature type="transmembrane region" description="Helical" evidence="2">
    <location>
        <begin position="7"/>
        <end position="27"/>
    </location>
</feature>
<feature type="coiled-coil region" evidence="1">
    <location>
        <begin position="54"/>
        <end position="155"/>
    </location>
</feature>
<proteinExistence type="predicted"/>
<dbReference type="RefSeq" id="WP_095414998.1">
    <property type="nucleotide sequence ID" value="NZ_CP018477.1"/>
</dbReference>
<evidence type="ECO:0000313" key="3">
    <source>
        <dbReference type="EMBL" id="ASV74763.1"/>
    </source>
</evidence>
<keyword evidence="1" id="KW-0175">Coiled coil</keyword>
<keyword evidence="2" id="KW-1133">Transmembrane helix</keyword>
<dbReference type="EMBL" id="CP018477">
    <property type="protein sequence ID" value="ASV74763.1"/>
    <property type="molecule type" value="Genomic_DNA"/>
</dbReference>
<keyword evidence="4" id="KW-1185">Reference proteome</keyword>
<sequence>MNLIGKIFVVLIFVMSIVFMSFALMVYSAHVNWREVVENPKEAPGKPLGLRLQVQNLRKENDALRAQIDELTKKLDAEIADKRAQVAKLEQERDDLQRERDQLMQQVAQLTQQARDAVAAMEAAHQTLAKRTAEVDDLRNLLRQAEQARHDALLRLVQRTDELHQVANELRVLKDRSVTLADDLAKAREVLAKFDLKPEPELYQDRAPKVEGVVLAVPGNGLLEISIGSDDGLMKGHKLDVFRLGNGENKYLGRVVVVRTEPDRAVCQVIPEYQKGPIQQGDRVASSLQ</sequence>
<dbReference type="KEGG" id="ttf:THTE_2161"/>
<dbReference type="Proteomes" id="UP000215086">
    <property type="component" value="Chromosome"/>
</dbReference>
<evidence type="ECO:0000256" key="2">
    <source>
        <dbReference type="SAM" id="Phobius"/>
    </source>
</evidence>
<protein>
    <recommendedName>
        <fullName evidence="5">Chromosome partition protein Smc</fullName>
    </recommendedName>
</protein>